<dbReference type="RefSeq" id="WP_207971209.1">
    <property type="nucleotide sequence ID" value="NZ_CP071795.1"/>
</dbReference>
<feature type="domain" description="Prolyl 4-hydroxylase alpha subunit Fe(2+) 2OG dioxygenase" evidence="1">
    <location>
        <begin position="122"/>
        <end position="215"/>
    </location>
</feature>
<protein>
    <submittedName>
        <fullName evidence="2">2OG-Fe(II) oxygenase</fullName>
    </submittedName>
</protein>
<gene>
    <name evidence="2" type="ORF">JL193_12995</name>
</gene>
<reference evidence="2 3" key="1">
    <citation type="submission" date="2021-03" db="EMBL/GenBank/DDBJ databases">
        <title>Complete genome of Polaribacter_sp.G4M1.</title>
        <authorList>
            <person name="Jeong S.W."/>
            <person name="Bae J.W."/>
        </authorList>
    </citation>
    <scope>NUCLEOTIDE SEQUENCE [LARGE SCALE GENOMIC DNA]</scope>
    <source>
        <strain evidence="2 3">G4M1</strain>
    </source>
</reference>
<dbReference type="Proteomes" id="UP000663935">
    <property type="component" value="Chromosome"/>
</dbReference>
<proteinExistence type="predicted"/>
<sequence>MKQNRGEIADFIFNNLKNNQKALKNQFDAHKKEIGYFYLDNLLPKELALEIYKNFPSTKASVQRKSIREYKFTAFQMNKYHCLLEETIFAFQDKRIVNLIAKICEIEKVSPDSNLYAGGLSLMKKDNFLNPHLDNSHDKDRHRWRVLNLLYYVTPNWKLENGGNLELWPKGLNKKPITITSKFNRLVVMATHQKSWHSVNKVLVNDVRCCVSNYYFSEEPLLASDHFHVTTFRARPEEKLKDFVLQIDNKLRSAVRKLFKKGVRENPHQYKK</sequence>
<evidence type="ECO:0000313" key="2">
    <source>
        <dbReference type="EMBL" id="QTD37032.1"/>
    </source>
</evidence>
<evidence type="ECO:0000313" key="3">
    <source>
        <dbReference type="Proteomes" id="UP000663935"/>
    </source>
</evidence>
<organism evidence="2 3">
    <name type="scientific">Polaribacter batillariae</name>
    <dbReference type="NCBI Taxonomy" id="2808900"/>
    <lineage>
        <taxon>Bacteria</taxon>
        <taxon>Pseudomonadati</taxon>
        <taxon>Bacteroidota</taxon>
        <taxon>Flavobacteriia</taxon>
        <taxon>Flavobacteriales</taxon>
        <taxon>Flavobacteriaceae</taxon>
    </lineage>
</organism>
<dbReference type="Gene3D" id="2.60.120.620">
    <property type="entry name" value="q2cbj1_9rhob like domain"/>
    <property type="match status" value="1"/>
</dbReference>
<evidence type="ECO:0000259" key="1">
    <source>
        <dbReference type="Pfam" id="PF13640"/>
    </source>
</evidence>
<name>A0ABX7ST18_9FLAO</name>
<dbReference type="EMBL" id="CP071795">
    <property type="protein sequence ID" value="QTD37032.1"/>
    <property type="molecule type" value="Genomic_DNA"/>
</dbReference>
<dbReference type="Pfam" id="PF13640">
    <property type="entry name" value="2OG-FeII_Oxy_3"/>
    <property type="match status" value="1"/>
</dbReference>
<accession>A0ABX7ST18</accession>
<dbReference type="InterPro" id="IPR044862">
    <property type="entry name" value="Pro_4_hyd_alph_FE2OG_OXY"/>
</dbReference>
<keyword evidence="3" id="KW-1185">Reference proteome</keyword>